<dbReference type="InterPro" id="IPR010982">
    <property type="entry name" value="Lambda_DNA-bd_dom_sf"/>
</dbReference>
<evidence type="ECO:0000313" key="6">
    <source>
        <dbReference type="EMBL" id="ADY60752.1"/>
    </source>
</evidence>
<name>F0SIS8_RUBBR</name>
<evidence type="ECO:0000256" key="4">
    <source>
        <dbReference type="ARBA" id="ARBA00023163"/>
    </source>
</evidence>
<evidence type="ECO:0000256" key="3">
    <source>
        <dbReference type="ARBA" id="ARBA00023125"/>
    </source>
</evidence>
<evidence type="ECO:0000259" key="5">
    <source>
        <dbReference type="PROSITE" id="PS50932"/>
    </source>
</evidence>
<dbReference type="CDD" id="cd01392">
    <property type="entry name" value="HTH_LacI"/>
    <property type="match status" value="1"/>
</dbReference>
<feature type="domain" description="HTH lacI-type" evidence="5">
    <location>
        <begin position="8"/>
        <end position="65"/>
    </location>
</feature>
<dbReference type="HOGENOM" id="CLU_037628_6_1_0"/>
<keyword evidence="1" id="KW-0678">Repressor</keyword>
<dbReference type="PANTHER" id="PTHR30146">
    <property type="entry name" value="LACI-RELATED TRANSCRIPTIONAL REPRESSOR"/>
    <property type="match status" value="1"/>
</dbReference>
<evidence type="ECO:0000256" key="1">
    <source>
        <dbReference type="ARBA" id="ARBA00022491"/>
    </source>
</evidence>
<keyword evidence="4" id="KW-0804">Transcription</keyword>
<protein>
    <submittedName>
        <fullName evidence="6">Transcriptional regulator, LacI family</fullName>
    </submittedName>
</protein>
<keyword evidence="2" id="KW-0805">Transcription regulation</keyword>
<dbReference type="InterPro" id="IPR028082">
    <property type="entry name" value="Peripla_BP_I"/>
</dbReference>
<reference evidence="7" key="1">
    <citation type="submission" date="2011-02" db="EMBL/GenBank/DDBJ databases">
        <title>The complete genome of Planctomyces brasiliensis DSM 5305.</title>
        <authorList>
            <person name="Lucas S."/>
            <person name="Copeland A."/>
            <person name="Lapidus A."/>
            <person name="Bruce D."/>
            <person name="Goodwin L."/>
            <person name="Pitluck S."/>
            <person name="Kyrpides N."/>
            <person name="Mavromatis K."/>
            <person name="Pagani I."/>
            <person name="Ivanova N."/>
            <person name="Ovchinnikova G."/>
            <person name="Lu M."/>
            <person name="Detter J.C."/>
            <person name="Han C."/>
            <person name="Land M."/>
            <person name="Hauser L."/>
            <person name="Markowitz V."/>
            <person name="Cheng J.-F."/>
            <person name="Hugenholtz P."/>
            <person name="Woyke T."/>
            <person name="Wu D."/>
            <person name="Tindall B."/>
            <person name="Pomrenke H.G."/>
            <person name="Brambilla E."/>
            <person name="Klenk H.-P."/>
            <person name="Eisen J.A."/>
        </authorList>
    </citation>
    <scope>NUCLEOTIDE SEQUENCE [LARGE SCALE GENOMIC DNA]</scope>
    <source>
        <strain evidence="7">ATCC 49424 / DSM 5305 / JCM 21570 / NBRC 103401 / IFAM 1448</strain>
    </source>
</reference>
<gene>
    <name evidence="6" type="ordered locus">Plabr_3155</name>
</gene>
<dbReference type="CDD" id="cd06267">
    <property type="entry name" value="PBP1_LacI_sugar_binding-like"/>
    <property type="match status" value="1"/>
</dbReference>
<dbReference type="AlphaFoldDB" id="F0SIS8"/>
<dbReference type="RefSeq" id="WP_013629473.1">
    <property type="nucleotide sequence ID" value="NC_015174.1"/>
</dbReference>
<dbReference type="EMBL" id="CP002546">
    <property type="protein sequence ID" value="ADY60752.1"/>
    <property type="molecule type" value="Genomic_DNA"/>
</dbReference>
<dbReference type="PROSITE" id="PS00356">
    <property type="entry name" value="HTH_LACI_1"/>
    <property type="match status" value="1"/>
</dbReference>
<dbReference type="eggNOG" id="COG1609">
    <property type="taxonomic scope" value="Bacteria"/>
</dbReference>
<evidence type="ECO:0000256" key="2">
    <source>
        <dbReference type="ARBA" id="ARBA00023015"/>
    </source>
</evidence>
<dbReference type="SMART" id="SM00354">
    <property type="entry name" value="HTH_LACI"/>
    <property type="match status" value="1"/>
</dbReference>
<dbReference type="OrthoDB" id="9784962at2"/>
<keyword evidence="7" id="KW-1185">Reference proteome</keyword>
<dbReference type="Gene3D" id="1.10.260.40">
    <property type="entry name" value="lambda repressor-like DNA-binding domains"/>
    <property type="match status" value="1"/>
</dbReference>
<dbReference type="GO" id="GO:0000976">
    <property type="term" value="F:transcription cis-regulatory region binding"/>
    <property type="evidence" value="ECO:0007669"/>
    <property type="project" value="TreeGrafter"/>
</dbReference>
<dbReference type="Pfam" id="PF13377">
    <property type="entry name" value="Peripla_BP_3"/>
    <property type="match status" value="1"/>
</dbReference>
<dbReference type="PROSITE" id="PS50932">
    <property type="entry name" value="HTH_LACI_2"/>
    <property type="match status" value="1"/>
</dbReference>
<sequence>MAADSFSVTLQDVASAAGVSTSTASRALNGRADTYRISPHTVERVRQAASKLGFQPSQTARSLRLKRSGLIGVVVPDIANPFFSAITRIVTLAAEAEQYSVLIGDSREATEHEERHLQQFLARQVEALVVCPVGIEFSHLEAIQRSGLPLVLVDRCPGRSSLVRVTSDHSGGAAQAARLLIEQGHCHIGVLQGLPETLPNKLRLEGFRQQLEQAGLSLPDEMIAGDNFTETSGYQAACRLLDEQPQLTALFAFSTPNAFGALRAARERNRSVPDDLSIIVFDDSPHASFMATPLTTIAQDIDALGTRAVELIMNQLKTGKPPGRTNHQIGVTAIQRASVTKAKL</sequence>
<accession>F0SIS8</accession>
<keyword evidence="3" id="KW-0238">DNA-binding</keyword>
<dbReference type="KEGG" id="pbs:Plabr_3155"/>
<dbReference type="Pfam" id="PF00356">
    <property type="entry name" value="LacI"/>
    <property type="match status" value="1"/>
</dbReference>
<dbReference type="PANTHER" id="PTHR30146:SF148">
    <property type="entry name" value="HTH-TYPE TRANSCRIPTIONAL REPRESSOR PURR-RELATED"/>
    <property type="match status" value="1"/>
</dbReference>
<proteinExistence type="predicted"/>
<dbReference type="InterPro" id="IPR000843">
    <property type="entry name" value="HTH_LacI"/>
</dbReference>
<dbReference type="Gene3D" id="3.40.50.2300">
    <property type="match status" value="2"/>
</dbReference>
<dbReference type="SUPFAM" id="SSF47413">
    <property type="entry name" value="lambda repressor-like DNA-binding domains"/>
    <property type="match status" value="1"/>
</dbReference>
<organism evidence="6 7">
    <name type="scientific">Rubinisphaera brasiliensis (strain ATCC 49424 / DSM 5305 / JCM 21570 / IAM 15109 / NBRC 103401 / IFAM 1448)</name>
    <name type="common">Planctomyces brasiliensis</name>
    <dbReference type="NCBI Taxonomy" id="756272"/>
    <lineage>
        <taxon>Bacteria</taxon>
        <taxon>Pseudomonadati</taxon>
        <taxon>Planctomycetota</taxon>
        <taxon>Planctomycetia</taxon>
        <taxon>Planctomycetales</taxon>
        <taxon>Planctomycetaceae</taxon>
        <taxon>Rubinisphaera</taxon>
    </lineage>
</organism>
<dbReference type="GO" id="GO:0003700">
    <property type="term" value="F:DNA-binding transcription factor activity"/>
    <property type="evidence" value="ECO:0007669"/>
    <property type="project" value="TreeGrafter"/>
</dbReference>
<dbReference type="STRING" id="756272.Plabr_3155"/>
<dbReference type="Proteomes" id="UP000006860">
    <property type="component" value="Chromosome"/>
</dbReference>
<dbReference type="SUPFAM" id="SSF53822">
    <property type="entry name" value="Periplasmic binding protein-like I"/>
    <property type="match status" value="1"/>
</dbReference>
<dbReference type="InterPro" id="IPR046335">
    <property type="entry name" value="LacI/GalR-like_sensor"/>
</dbReference>
<evidence type="ECO:0000313" key="7">
    <source>
        <dbReference type="Proteomes" id="UP000006860"/>
    </source>
</evidence>